<dbReference type="EMBL" id="JBHTLQ010000008">
    <property type="protein sequence ID" value="MFD1189976.1"/>
    <property type="molecule type" value="Genomic_DNA"/>
</dbReference>
<gene>
    <name evidence="1" type="ORF">ACFQ27_05235</name>
</gene>
<protein>
    <recommendedName>
        <fullName evidence="3">ATP-grasp domain-containing protein</fullName>
    </recommendedName>
</protein>
<dbReference type="Proteomes" id="UP001597216">
    <property type="component" value="Unassembled WGS sequence"/>
</dbReference>
<organism evidence="1 2">
    <name type="scientific">Phenylobacterium conjunctum</name>
    <dbReference type="NCBI Taxonomy" id="1298959"/>
    <lineage>
        <taxon>Bacteria</taxon>
        <taxon>Pseudomonadati</taxon>
        <taxon>Pseudomonadota</taxon>
        <taxon>Alphaproteobacteria</taxon>
        <taxon>Caulobacterales</taxon>
        <taxon>Caulobacteraceae</taxon>
        <taxon>Phenylobacterium</taxon>
    </lineage>
</organism>
<name>A0ABW3T0S1_9CAUL</name>
<evidence type="ECO:0008006" key="3">
    <source>
        <dbReference type="Google" id="ProtNLM"/>
    </source>
</evidence>
<evidence type="ECO:0000313" key="1">
    <source>
        <dbReference type="EMBL" id="MFD1189976.1"/>
    </source>
</evidence>
<reference evidence="2" key="1">
    <citation type="journal article" date="2019" name="Int. J. Syst. Evol. Microbiol.">
        <title>The Global Catalogue of Microorganisms (GCM) 10K type strain sequencing project: providing services to taxonomists for standard genome sequencing and annotation.</title>
        <authorList>
            <consortium name="The Broad Institute Genomics Platform"/>
            <consortium name="The Broad Institute Genome Sequencing Center for Infectious Disease"/>
            <person name="Wu L."/>
            <person name="Ma J."/>
        </authorList>
    </citation>
    <scope>NUCLEOTIDE SEQUENCE [LARGE SCALE GENOMIC DNA]</scope>
    <source>
        <strain evidence="2">CCUG 55074</strain>
    </source>
</reference>
<evidence type="ECO:0000313" key="2">
    <source>
        <dbReference type="Proteomes" id="UP001597216"/>
    </source>
</evidence>
<dbReference type="SUPFAM" id="SSF56059">
    <property type="entry name" value="Glutathione synthetase ATP-binding domain-like"/>
    <property type="match status" value="1"/>
</dbReference>
<keyword evidence="2" id="KW-1185">Reference proteome</keyword>
<comment type="caution">
    <text evidence="1">The sequence shown here is derived from an EMBL/GenBank/DDBJ whole genome shotgun (WGS) entry which is preliminary data.</text>
</comment>
<proteinExistence type="predicted"/>
<accession>A0ABW3T0S1</accession>
<sequence length="413" mass="44529">MSFQRIDQQLNESCFCIEVDEAALWGQICEGGADLRIGREHLFSSGPVFVARADHQAMVETVHAIEAAAGLPAWRDAALGRAPQIARLDHGPRGAFMGYDFHLSPDGPRLIEVNTNAGGAFLNALLGPAQLACCPEVAEAIDQAPFAAFEAAVWRMILAEWRLQGRHGAPGVIAIVDDAPQGQFLYPEFLIAQRLFERQGATAIIVDAADLAFADGRLSWRGQAIDLVYNRLTDFALIEPRHAALAAAYSAGAAVVTPSPHHHALYADKRNLIELSDPERMAAWGMDAGRRAALSHVPSTLAVTPETADDLWARRKALFFKPTGGYGGKAVYRGDKLTRGVFAEILQGGYIAQALAPPSERQVQVDGAPTPRKVDVRLYAYAGEILLTAARVYQGQTTNFRTPGGGFAPVILV</sequence>
<dbReference type="RefSeq" id="WP_377352864.1">
    <property type="nucleotide sequence ID" value="NZ_JBHTLQ010000008.1"/>
</dbReference>